<reference evidence="1 2" key="1">
    <citation type="submission" date="2016-03" db="EMBL/GenBank/DDBJ databases">
        <title>Complete genome sequence of Shewanella psychrophila WP2, a deep sea bacterium isolated from west Pacific sediment.</title>
        <authorList>
            <person name="Xu G."/>
            <person name="Jian H."/>
        </authorList>
    </citation>
    <scope>NUCLEOTIDE SEQUENCE [LARGE SCALE GENOMIC DNA]</scope>
    <source>
        <strain evidence="1 2">WP2</strain>
    </source>
</reference>
<evidence type="ECO:0000313" key="2">
    <source>
        <dbReference type="Proteomes" id="UP000189545"/>
    </source>
</evidence>
<dbReference type="STRING" id="225848.Sps_02644"/>
<gene>
    <name evidence="1" type="ORF">Sps_02644</name>
</gene>
<name>A0A1S6HQJ0_9GAMM</name>
<keyword evidence="2" id="KW-1185">Reference proteome</keyword>
<dbReference type="RefSeq" id="WP_077752924.1">
    <property type="nucleotide sequence ID" value="NZ_CP014782.1"/>
</dbReference>
<organism evidence="1 2">
    <name type="scientific">Shewanella psychrophila</name>
    <dbReference type="NCBI Taxonomy" id="225848"/>
    <lineage>
        <taxon>Bacteria</taxon>
        <taxon>Pseudomonadati</taxon>
        <taxon>Pseudomonadota</taxon>
        <taxon>Gammaproteobacteria</taxon>
        <taxon>Alteromonadales</taxon>
        <taxon>Shewanellaceae</taxon>
        <taxon>Shewanella</taxon>
    </lineage>
</organism>
<accession>A0A1S6HQJ0</accession>
<protein>
    <submittedName>
        <fullName evidence="1">Uncharacterized protein</fullName>
    </submittedName>
</protein>
<dbReference type="EMBL" id="CP014782">
    <property type="protein sequence ID" value="AQS37796.1"/>
    <property type="molecule type" value="Genomic_DNA"/>
</dbReference>
<proteinExistence type="predicted"/>
<dbReference type="OrthoDB" id="6270351at2"/>
<dbReference type="KEGG" id="spsw:Sps_02644"/>
<sequence>MNSGPDKKVLELVQSLLAPYARESLSAFDNMKLVIAVISASAKRSNEPQQEAIAYEVTPNMNEQSDNADDTLVQSRQFYCVRWKNLWLDCGLTNDYSASIQLLTHDGQGIKVQEIKVQEIKEAGTSEVRDVHATAEDTLAPLNIETSLLREINVPVLSLQQIEFMCMEYAHFDHC</sequence>
<dbReference type="AlphaFoldDB" id="A0A1S6HQJ0"/>
<dbReference type="Proteomes" id="UP000189545">
    <property type="component" value="Chromosome"/>
</dbReference>
<evidence type="ECO:0000313" key="1">
    <source>
        <dbReference type="EMBL" id="AQS37796.1"/>
    </source>
</evidence>